<comment type="similarity">
    <text evidence="1">Belongs to the sigma-70 factor family. ECF subfamily.</text>
</comment>
<sequence>MTAPAPCSDAPLPADVADQLGALYREHHSRVVAYARLGGVDAVLADDIASETWLALASQLRRGRLRVGPALPRLLRMMVSNAIVAHFRVARNRERPVAWWADPATVDERFPACRPADRAAPDYDGPQFPARLRQAIDLLPDAWRWVVEFRSEGMTYAAVASHVGCSAVRVRQIEKAAMKALRPVVTGERDTPAVPERACARQGGPPRMTPSTPLNLLEPA</sequence>
<dbReference type="AlphaFoldDB" id="A0A401VUW9"/>
<keyword evidence="9" id="KW-1185">Reference proteome</keyword>
<evidence type="ECO:0000256" key="3">
    <source>
        <dbReference type="ARBA" id="ARBA00023082"/>
    </source>
</evidence>
<dbReference type="InterPro" id="IPR013325">
    <property type="entry name" value="RNA_pol_sigma_r2"/>
</dbReference>
<dbReference type="GO" id="GO:0003677">
    <property type="term" value="F:DNA binding"/>
    <property type="evidence" value="ECO:0007669"/>
    <property type="project" value="UniProtKB-KW"/>
</dbReference>
<proteinExistence type="inferred from homology"/>
<dbReference type="PANTHER" id="PTHR43133">
    <property type="entry name" value="RNA POLYMERASE ECF-TYPE SIGMA FACTO"/>
    <property type="match status" value="1"/>
</dbReference>
<dbReference type="Gene3D" id="1.10.10.10">
    <property type="entry name" value="Winged helix-like DNA-binding domain superfamily/Winged helix DNA-binding domain"/>
    <property type="match status" value="1"/>
</dbReference>
<evidence type="ECO:0000256" key="5">
    <source>
        <dbReference type="ARBA" id="ARBA00023163"/>
    </source>
</evidence>
<evidence type="ECO:0000259" key="7">
    <source>
        <dbReference type="Pfam" id="PF04545"/>
    </source>
</evidence>
<dbReference type="PANTHER" id="PTHR43133:SF8">
    <property type="entry name" value="RNA POLYMERASE SIGMA FACTOR HI_1459-RELATED"/>
    <property type="match status" value="1"/>
</dbReference>
<reference evidence="8 9" key="1">
    <citation type="submission" date="2018-11" db="EMBL/GenBank/DDBJ databases">
        <title>Whole genome sequence of Streptomyces paromomycinus NBRC 15454(T).</title>
        <authorList>
            <person name="Komaki H."/>
            <person name="Tamura T."/>
        </authorList>
    </citation>
    <scope>NUCLEOTIDE SEQUENCE [LARGE SCALE GENOMIC DNA]</scope>
    <source>
        <strain evidence="8 9">NBRC 15454</strain>
    </source>
</reference>
<protein>
    <recommendedName>
        <fullName evidence="7">RNA polymerase sigma-70 region 4 domain-containing protein</fullName>
    </recommendedName>
</protein>
<evidence type="ECO:0000313" key="9">
    <source>
        <dbReference type="Proteomes" id="UP000286746"/>
    </source>
</evidence>
<dbReference type="InterPro" id="IPR007630">
    <property type="entry name" value="RNA_pol_sigma70_r4"/>
</dbReference>
<dbReference type="Gene3D" id="1.10.1740.10">
    <property type="match status" value="1"/>
</dbReference>
<comment type="caution">
    <text evidence="8">The sequence shown here is derived from an EMBL/GenBank/DDBJ whole genome shotgun (WGS) entry which is preliminary data.</text>
</comment>
<dbReference type="RefSeq" id="WP_125051424.1">
    <property type="nucleotide sequence ID" value="NZ_BHZD01000001.1"/>
</dbReference>
<feature type="domain" description="RNA polymerase sigma-70 region 4" evidence="7">
    <location>
        <begin position="142"/>
        <end position="182"/>
    </location>
</feature>
<keyword evidence="2" id="KW-0805">Transcription regulation</keyword>
<dbReference type="EMBL" id="BHZD01000001">
    <property type="protein sequence ID" value="GCD40859.1"/>
    <property type="molecule type" value="Genomic_DNA"/>
</dbReference>
<evidence type="ECO:0000313" key="8">
    <source>
        <dbReference type="EMBL" id="GCD40859.1"/>
    </source>
</evidence>
<evidence type="ECO:0000256" key="1">
    <source>
        <dbReference type="ARBA" id="ARBA00010641"/>
    </source>
</evidence>
<name>A0A401VUW9_STREY</name>
<dbReference type="InterPro" id="IPR036388">
    <property type="entry name" value="WH-like_DNA-bd_sf"/>
</dbReference>
<organism evidence="8 9">
    <name type="scientific">Streptomyces paromomycinus</name>
    <name type="common">Streptomyces rimosus subsp. paromomycinus</name>
    <dbReference type="NCBI Taxonomy" id="92743"/>
    <lineage>
        <taxon>Bacteria</taxon>
        <taxon>Bacillati</taxon>
        <taxon>Actinomycetota</taxon>
        <taxon>Actinomycetes</taxon>
        <taxon>Kitasatosporales</taxon>
        <taxon>Streptomycetaceae</taxon>
        <taxon>Streptomyces</taxon>
    </lineage>
</organism>
<keyword evidence="4" id="KW-0238">DNA-binding</keyword>
<dbReference type="CDD" id="cd06171">
    <property type="entry name" value="Sigma70_r4"/>
    <property type="match status" value="1"/>
</dbReference>
<dbReference type="SUPFAM" id="SSF88946">
    <property type="entry name" value="Sigma2 domain of RNA polymerase sigma factors"/>
    <property type="match status" value="1"/>
</dbReference>
<dbReference type="InterPro" id="IPR039425">
    <property type="entry name" value="RNA_pol_sigma-70-like"/>
</dbReference>
<dbReference type="GO" id="GO:0016987">
    <property type="term" value="F:sigma factor activity"/>
    <property type="evidence" value="ECO:0007669"/>
    <property type="project" value="UniProtKB-KW"/>
</dbReference>
<dbReference type="GO" id="GO:0006352">
    <property type="term" value="P:DNA-templated transcription initiation"/>
    <property type="evidence" value="ECO:0007669"/>
    <property type="project" value="InterPro"/>
</dbReference>
<evidence type="ECO:0000256" key="2">
    <source>
        <dbReference type="ARBA" id="ARBA00023015"/>
    </source>
</evidence>
<feature type="region of interest" description="Disordered" evidence="6">
    <location>
        <begin position="187"/>
        <end position="220"/>
    </location>
</feature>
<keyword evidence="5" id="KW-0804">Transcription</keyword>
<dbReference type="Pfam" id="PF04545">
    <property type="entry name" value="Sigma70_r4"/>
    <property type="match status" value="1"/>
</dbReference>
<evidence type="ECO:0000256" key="6">
    <source>
        <dbReference type="SAM" id="MobiDB-lite"/>
    </source>
</evidence>
<dbReference type="SUPFAM" id="SSF88659">
    <property type="entry name" value="Sigma3 and sigma4 domains of RNA polymerase sigma factors"/>
    <property type="match status" value="1"/>
</dbReference>
<accession>A0A401VUW9</accession>
<evidence type="ECO:0000256" key="4">
    <source>
        <dbReference type="ARBA" id="ARBA00023125"/>
    </source>
</evidence>
<dbReference type="InterPro" id="IPR013324">
    <property type="entry name" value="RNA_pol_sigma_r3/r4-like"/>
</dbReference>
<gene>
    <name evidence="8" type="ORF">GKJPGBOP_00512</name>
</gene>
<keyword evidence="3" id="KW-0731">Sigma factor</keyword>
<dbReference type="Proteomes" id="UP000286746">
    <property type="component" value="Unassembled WGS sequence"/>
</dbReference>